<protein>
    <submittedName>
        <fullName evidence="3">Cilia- and flagella-associated protein 100</fullName>
    </submittedName>
</protein>
<feature type="coiled-coil region" evidence="1">
    <location>
        <begin position="87"/>
        <end position="183"/>
    </location>
</feature>
<keyword evidence="4" id="KW-1185">Reference proteome</keyword>
<feature type="compositionally biased region" description="Basic and acidic residues" evidence="2">
    <location>
        <begin position="222"/>
        <end position="260"/>
    </location>
</feature>
<gene>
    <name evidence="3" type="primary">CCDC37</name>
    <name evidence="3" type="ORF">HK097_000317</name>
</gene>
<feature type="compositionally biased region" description="Polar residues" evidence="2">
    <location>
        <begin position="8"/>
        <end position="18"/>
    </location>
</feature>
<organism evidence="3 4">
    <name type="scientific">Rhizophlyctis rosea</name>
    <dbReference type="NCBI Taxonomy" id="64517"/>
    <lineage>
        <taxon>Eukaryota</taxon>
        <taxon>Fungi</taxon>
        <taxon>Fungi incertae sedis</taxon>
        <taxon>Chytridiomycota</taxon>
        <taxon>Chytridiomycota incertae sedis</taxon>
        <taxon>Chytridiomycetes</taxon>
        <taxon>Rhizophlyctidales</taxon>
        <taxon>Rhizophlyctidaceae</taxon>
        <taxon>Rhizophlyctis</taxon>
    </lineage>
</organism>
<feature type="compositionally biased region" description="Basic and acidic residues" evidence="2">
    <location>
        <begin position="284"/>
        <end position="293"/>
    </location>
</feature>
<reference evidence="3" key="1">
    <citation type="submission" date="2020-05" db="EMBL/GenBank/DDBJ databases">
        <title>Phylogenomic resolution of chytrid fungi.</title>
        <authorList>
            <person name="Stajich J.E."/>
            <person name="Amses K."/>
            <person name="Simmons R."/>
            <person name="Seto K."/>
            <person name="Myers J."/>
            <person name="Bonds A."/>
            <person name="Quandt C.A."/>
            <person name="Barry K."/>
            <person name="Liu P."/>
            <person name="Grigoriev I."/>
            <person name="Longcore J.E."/>
            <person name="James T.Y."/>
        </authorList>
    </citation>
    <scope>NUCLEOTIDE SEQUENCE</scope>
    <source>
        <strain evidence="3">JEL0318</strain>
    </source>
</reference>
<feature type="compositionally biased region" description="Low complexity" evidence="2">
    <location>
        <begin position="51"/>
        <end position="62"/>
    </location>
</feature>
<evidence type="ECO:0000256" key="2">
    <source>
        <dbReference type="SAM" id="MobiDB-lite"/>
    </source>
</evidence>
<sequence length="302" mass="34994">MQCILTKAGTSQKPTTSRTRSKKPLSSKFTPPTASFKAKPSADFDQDDSTDASSDSPQQQDETPPDDLEEDEPLLYFRTPQQLLDIFAELEENNLSLIQNCQETEETLEELRVRIVETEKKMDKETQSLKQQIEFLNEAITQEEQKAQTLEERAQLFTSGAGAESQERLLDSLNLKVREVYRRCIGDTEGATLSTLTMLTNIENKLEQLFESIEMMPPDKVEQAEKMKDKERRQRLREEKMDAQRALQEERVQRALERARAPVKKKTGKPVVFRSAPPQKKKRKEDDTKKKEEEDMEYYFSF</sequence>
<dbReference type="EMBL" id="JADGJD010001043">
    <property type="protein sequence ID" value="KAJ3047017.1"/>
    <property type="molecule type" value="Genomic_DNA"/>
</dbReference>
<feature type="region of interest" description="Disordered" evidence="2">
    <location>
        <begin position="1"/>
        <end position="70"/>
    </location>
</feature>
<dbReference type="PANTHER" id="PTHR21683:SF3">
    <property type="entry name" value="CILIA AND FLAGELLA ASSOCIATED PROTEIN 100"/>
    <property type="match status" value="1"/>
</dbReference>
<accession>A0AAD5X1J1</accession>
<evidence type="ECO:0000313" key="4">
    <source>
        <dbReference type="Proteomes" id="UP001212841"/>
    </source>
</evidence>
<keyword evidence="3" id="KW-0969">Cilium</keyword>
<keyword evidence="3" id="KW-0966">Cell projection</keyword>
<dbReference type="PANTHER" id="PTHR21683">
    <property type="entry name" value="COILED-COIL DOMAIN-CONTAINING PROTEIN 42 LIKE-2-LIKE-RELATED"/>
    <property type="match status" value="1"/>
</dbReference>
<evidence type="ECO:0000313" key="3">
    <source>
        <dbReference type="EMBL" id="KAJ3047017.1"/>
    </source>
</evidence>
<comment type="caution">
    <text evidence="3">The sequence shown here is derived from an EMBL/GenBank/DDBJ whole genome shotgun (WGS) entry which is preliminary data.</text>
</comment>
<feature type="region of interest" description="Disordered" evidence="2">
    <location>
        <begin position="222"/>
        <end position="302"/>
    </location>
</feature>
<dbReference type="AlphaFoldDB" id="A0AAD5X1J1"/>
<proteinExistence type="predicted"/>
<name>A0AAD5X1J1_9FUNG</name>
<dbReference type="InterPro" id="IPR051147">
    <property type="entry name" value="CFAP_domain-containing"/>
</dbReference>
<dbReference type="Proteomes" id="UP001212841">
    <property type="component" value="Unassembled WGS sequence"/>
</dbReference>
<keyword evidence="3" id="KW-0282">Flagellum</keyword>
<keyword evidence="1" id="KW-0175">Coiled coil</keyword>
<evidence type="ECO:0000256" key="1">
    <source>
        <dbReference type="SAM" id="Coils"/>
    </source>
</evidence>